<dbReference type="RefSeq" id="WP_119438294.1">
    <property type="nucleotide sequence ID" value="NZ_QWGR01000006.1"/>
</dbReference>
<comment type="caution">
    <text evidence="2">The sequence shown here is derived from an EMBL/GenBank/DDBJ whole genome shotgun (WGS) entry which is preliminary data.</text>
</comment>
<proteinExistence type="predicted"/>
<keyword evidence="1" id="KW-0175">Coiled coil</keyword>
<organism evidence="2 3">
    <name type="scientific">Maribellus luteus</name>
    <dbReference type="NCBI Taxonomy" id="2305463"/>
    <lineage>
        <taxon>Bacteria</taxon>
        <taxon>Pseudomonadati</taxon>
        <taxon>Bacteroidota</taxon>
        <taxon>Bacteroidia</taxon>
        <taxon>Marinilabiliales</taxon>
        <taxon>Prolixibacteraceae</taxon>
        <taxon>Maribellus</taxon>
    </lineage>
</organism>
<evidence type="ECO:0000313" key="3">
    <source>
        <dbReference type="Proteomes" id="UP000265926"/>
    </source>
</evidence>
<accession>A0A399SWS8</accession>
<sequence length="69" mass="8234">MQRIVLDIPDNKFNFFIELLKNLGIKKVKRLSQQQIEYVDGLNNALDEVEEHLQEKKYLQNAKDFLEEV</sequence>
<dbReference type="EMBL" id="QWGR01000006">
    <property type="protein sequence ID" value="RIJ47948.1"/>
    <property type="molecule type" value="Genomic_DNA"/>
</dbReference>
<protein>
    <submittedName>
        <fullName evidence="2">Uncharacterized protein</fullName>
    </submittedName>
</protein>
<dbReference type="AlphaFoldDB" id="A0A399SWS8"/>
<gene>
    <name evidence="2" type="ORF">D1614_12540</name>
</gene>
<dbReference type="Proteomes" id="UP000265926">
    <property type="component" value="Unassembled WGS sequence"/>
</dbReference>
<reference evidence="2 3" key="1">
    <citation type="submission" date="2018-08" db="EMBL/GenBank/DDBJ databases">
        <title>Pallidiluteibacterium maritimus gen. nov., sp. nov., isolated from coastal sediment.</title>
        <authorList>
            <person name="Zhou L.Y."/>
        </authorList>
    </citation>
    <scope>NUCLEOTIDE SEQUENCE [LARGE SCALE GENOMIC DNA]</scope>
    <source>
        <strain evidence="2 3">XSD2</strain>
    </source>
</reference>
<keyword evidence="3" id="KW-1185">Reference proteome</keyword>
<evidence type="ECO:0000256" key="1">
    <source>
        <dbReference type="SAM" id="Coils"/>
    </source>
</evidence>
<name>A0A399SWS8_9BACT</name>
<evidence type="ECO:0000313" key="2">
    <source>
        <dbReference type="EMBL" id="RIJ47948.1"/>
    </source>
</evidence>
<feature type="coiled-coil region" evidence="1">
    <location>
        <begin position="39"/>
        <end position="69"/>
    </location>
</feature>
<dbReference type="OrthoDB" id="680548at2"/>